<feature type="compositionally biased region" description="Low complexity" evidence="3">
    <location>
        <begin position="429"/>
        <end position="448"/>
    </location>
</feature>
<feature type="domain" description="Cortactin-binding protein-2 N-terminal" evidence="4">
    <location>
        <begin position="39"/>
        <end position="225"/>
    </location>
</feature>
<proteinExistence type="predicted"/>
<name>A0A819UDF6_9BILA</name>
<comment type="caution">
    <text evidence="5">The sequence shown here is derived from an EMBL/GenBank/DDBJ whole genome shotgun (WGS) entry which is preliminary data.</text>
</comment>
<dbReference type="PANTHER" id="PTHR23166">
    <property type="entry name" value="FILAMIN/GPBP-INTERACTING PROTEIN"/>
    <property type="match status" value="1"/>
</dbReference>
<keyword evidence="1 2" id="KW-0175">Coiled coil</keyword>
<dbReference type="EMBL" id="CAJOBS010000038">
    <property type="protein sequence ID" value="CAF4476406.1"/>
    <property type="molecule type" value="Genomic_DNA"/>
</dbReference>
<dbReference type="Proteomes" id="UP000663838">
    <property type="component" value="Unassembled WGS sequence"/>
</dbReference>
<evidence type="ECO:0000313" key="8">
    <source>
        <dbReference type="Proteomes" id="UP000663851"/>
    </source>
</evidence>
<accession>A0A819UDF6</accession>
<feature type="compositionally biased region" description="Polar residues" evidence="3">
    <location>
        <begin position="519"/>
        <end position="528"/>
    </location>
</feature>
<gene>
    <name evidence="5" type="ORF">HFQ381_LOCUS493</name>
    <name evidence="7" type="ORF">QYT958_LOCUS12334</name>
    <name evidence="6" type="ORF">TOA249_LOCUS1382</name>
</gene>
<protein>
    <recommendedName>
        <fullName evidence="4">Cortactin-binding protein-2 N-terminal domain-containing protein</fullName>
    </recommendedName>
</protein>
<dbReference type="Pfam" id="PF09727">
    <property type="entry name" value="CortBP2"/>
    <property type="match status" value="1"/>
</dbReference>
<evidence type="ECO:0000259" key="4">
    <source>
        <dbReference type="Pfam" id="PF09727"/>
    </source>
</evidence>
<dbReference type="Proteomes" id="UP000663851">
    <property type="component" value="Unassembled WGS sequence"/>
</dbReference>
<feature type="region of interest" description="Disordered" evidence="3">
    <location>
        <begin position="378"/>
        <end position="399"/>
    </location>
</feature>
<feature type="compositionally biased region" description="Polar residues" evidence="3">
    <location>
        <begin position="1"/>
        <end position="10"/>
    </location>
</feature>
<evidence type="ECO:0000313" key="7">
    <source>
        <dbReference type="EMBL" id="CAF4612769.1"/>
    </source>
</evidence>
<dbReference type="AlphaFoldDB" id="A0A819UDF6"/>
<reference evidence="5" key="1">
    <citation type="submission" date="2021-02" db="EMBL/GenBank/DDBJ databases">
        <authorList>
            <person name="Nowell W R."/>
        </authorList>
    </citation>
    <scope>NUCLEOTIDE SEQUENCE</scope>
</reference>
<organism evidence="5 8">
    <name type="scientific">Rotaria socialis</name>
    <dbReference type="NCBI Taxonomy" id="392032"/>
    <lineage>
        <taxon>Eukaryota</taxon>
        <taxon>Metazoa</taxon>
        <taxon>Spiralia</taxon>
        <taxon>Gnathifera</taxon>
        <taxon>Rotifera</taxon>
        <taxon>Eurotatoria</taxon>
        <taxon>Bdelloidea</taxon>
        <taxon>Philodinida</taxon>
        <taxon>Philodinidae</taxon>
        <taxon>Rotaria</taxon>
    </lineage>
</organism>
<feature type="coiled-coil region" evidence="2">
    <location>
        <begin position="112"/>
        <end position="291"/>
    </location>
</feature>
<feature type="compositionally biased region" description="Polar residues" evidence="3">
    <location>
        <begin position="20"/>
        <end position="29"/>
    </location>
</feature>
<feature type="region of interest" description="Disordered" evidence="3">
    <location>
        <begin position="519"/>
        <end position="547"/>
    </location>
</feature>
<dbReference type="InterPro" id="IPR019131">
    <property type="entry name" value="Cortactin-binding_p2_N"/>
</dbReference>
<evidence type="ECO:0000256" key="3">
    <source>
        <dbReference type="SAM" id="MobiDB-lite"/>
    </source>
</evidence>
<dbReference type="PANTHER" id="PTHR23166:SF5">
    <property type="entry name" value="CTTNBP2 N-TERMINAL-LIKE PROTEIN"/>
    <property type="match status" value="1"/>
</dbReference>
<sequence>MATTMLTSTPTKEKKKHSSPNKQNRSNIAGTLKRNPKYELKKDELIQLLGRFEAELQAKDIALAALKSEKVKTLLSNARFGRLSCQTDPYAALLRDSEHVKEDVLNEQVPMKNAYETQLVQLEELIVQQRKQVHTLKFALDDAHHRFALLAQELENEKKEKARLKAFQNQLLTNEEEKIQLHNELENVKLHSQELEQQLTQVIKLLENEHERHKKFVILLLNERKVENEHHQEQLKQLSNNHTNDDTKREARFKELELENERTKQLFTARIQQLQSEIDLLVKEKKQQTITNNIPTSDGELAETFAQPQSKSRQLPPTVTQTTLPTNDPPSLPFNAEKPFVSTTGGIRRPTIIPAPSTSKNSTNLIKKSGVAPLSLATHPQQTSSMTNSTSSISELPTSPVPAVAKRNIIPTRSIYNVSQSPIISNPRSSTINSQTTTSSMSTVSSITGNNATRGGGGIPRLTKNPHQIVKPTTTTTTTTGPAKRPGQTSFSSEHKVDDLRTLLETIHTVAENRLTSSTDIADSPSYTDKNDLNSTSSSSSSSLSPSHPDIIIFRAAENGDTGMKLIVFVSK</sequence>
<feature type="region of interest" description="Disordered" evidence="3">
    <location>
        <begin position="306"/>
        <end position="364"/>
    </location>
</feature>
<feature type="region of interest" description="Disordered" evidence="3">
    <location>
        <begin position="427"/>
        <end position="496"/>
    </location>
</feature>
<feature type="region of interest" description="Disordered" evidence="3">
    <location>
        <begin position="1"/>
        <end position="34"/>
    </location>
</feature>
<dbReference type="Proteomes" id="UP000663848">
    <property type="component" value="Unassembled WGS sequence"/>
</dbReference>
<evidence type="ECO:0000256" key="2">
    <source>
        <dbReference type="SAM" id="Coils"/>
    </source>
</evidence>
<feature type="compositionally biased region" description="Low complexity" evidence="3">
    <location>
        <begin position="535"/>
        <end position="547"/>
    </location>
</feature>
<evidence type="ECO:0000256" key="1">
    <source>
        <dbReference type="ARBA" id="ARBA00023054"/>
    </source>
</evidence>
<feature type="compositionally biased region" description="Low complexity" evidence="3">
    <location>
        <begin position="383"/>
        <end position="394"/>
    </location>
</feature>
<dbReference type="EMBL" id="CAJOBO010000011">
    <property type="protein sequence ID" value="CAF4093614.1"/>
    <property type="molecule type" value="Genomic_DNA"/>
</dbReference>
<evidence type="ECO:0000313" key="6">
    <source>
        <dbReference type="EMBL" id="CAF4476406.1"/>
    </source>
</evidence>
<dbReference type="EMBL" id="CAJOBR010001493">
    <property type="protein sequence ID" value="CAF4612769.1"/>
    <property type="molecule type" value="Genomic_DNA"/>
</dbReference>
<evidence type="ECO:0000313" key="5">
    <source>
        <dbReference type="EMBL" id="CAF4093614.1"/>
    </source>
</evidence>
<feature type="compositionally biased region" description="Low complexity" evidence="3">
    <location>
        <begin position="314"/>
        <end position="326"/>
    </location>
</feature>
<dbReference type="InterPro" id="IPR050719">
    <property type="entry name" value="Cortactin-Actin_Reg"/>
</dbReference>